<dbReference type="AlphaFoldDB" id="A0A0P7BV69"/>
<dbReference type="PROSITE" id="PS52016">
    <property type="entry name" value="TONB_DEPENDENT_REC_3"/>
    <property type="match status" value="1"/>
</dbReference>
<dbReference type="InterPro" id="IPR023996">
    <property type="entry name" value="TonB-dep_OMP_SusC/RagA"/>
</dbReference>
<feature type="domain" description="TonB-dependent receptor plug" evidence="11">
    <location>
        <begin position="94"/>
        <end position="219"/>
    </location>
</feature>
<evidence type="ECO:0000256" key="7">
    <source>
        <dbReference type="ARBA" id="ARBA00023237"/>
    </source>
</evidence>
<evidence type="ECO:0008006" key="14">
    <source>
        <dbReference type="Google" id="ProtNLM"/>
    </source>
</evidence>
<dbReference type="SUPFAM" id="SSF56935">
    <property type="entry name" value="Porins"/>
    <property type="match status" value="1"/>
</dbReference>
<dbReference type="Gene3D" id="2.40.170.20">
    <property type="entry name" value="TonB-dependent receptor, beta-barrel domain"/>
    <property type="match status" value="1"/>
</dbReference>
<protein>
    <recommendedName>
        <fullName evidence="14">TonB-dependent receptor</fullName>
    </recommendedName>
</protein>
<name>A0A0P7BV69_9BACT</name>
<evidence type="ECO:0000259" key="10">
    <source>
        <dbReference type="Pfam" id="PF00593"/>
    </source>
</evidence>
<dbReference type="EMBL" id="LGTQ01000006">
    <property type="protein sequence ID" value="KPM48785.1"/>
    <property type="molecule type" value="Genomic_DNA"/>
</dbReference>
<accession>A0A0P7BV69</accession>
<dbReference type="NCBIfam" id="TIGR04057">
    <property type="entry name" value="SusC_RagA_signa"/>
    <property type="match status" value="1"/>
</dbReference>
<proteinExistence type="inferred from homology"/>
<evidence type="ECO:0000256" key="5">
    <source>
        <dbReference type="ARBA" id="ARBA00023077"/>
    </source>
</evidence>
<evidence type="ECO:0000313" key="13">
    <source>
        <dbReference type="Proteomes" id="UP000050454"/>
    </source>
</evidence>
<keyword evidence="5 9" id="KW-0798">TonB box</keyword>
<dbReference type="InterPro" id="IPR012910">
    <property type="entry name" value="Plug_dom"/>
</dbReference>
<evidence type="ECO:0000256" key="8">
    <source>
        <dbReference type="PROSITE-ProRule" id="PRU01360"/>
    </source>
</evidence>
<evidence type="ECO:0000259" key="11">
    <source>
        <dbReference type="Pfam" id="PF07715"/>
    </source>
</evidence>
<dbReference type="Gene3D" id="2.170.130.10">
    <property type="entry name" value="TonB-dependent receptor, plug domain"/>
    <property type="match status" value="1"/>
</dbReference>
<dbReference type="Proteomes" id="UP000050454">
    <property type="component" value="Unassembled WGS sequence"/>
</dbReference>
<keyword evidence="4 8" id="KW-0812">Transmembrane</keyword>
<keyword evidence="6 8" id="KW-0472">Membrane</keyword>
<dbReference type="InterPro" id="IPR037066">
    <property type="entry name" value="Plug_dom_sf"/>
</dbReference>
<dbReference type="InterPro" id="IPR008969">
    <property type="entry name" value="CarboxyPept-like_regulatory"/>
</dbReference>
<evidence type="ECO:0000256" key="3">
    <source>
        <dbReference type="ARBA" id="ARBA00022452"/>
    </source>
</evidence>
<gene>
    <name evidence="12" type="ORF">AFM12_09400</name>
</gene>
<keyword evidence="3 8" id="KW-1134">Transmembrane beta strand</keyword>
<dbReference type="Pfam" id="PF13715">
    <property type="entry name" value="CarbopepD_reg_2"/>
    <property type="match status" value="1"/>
</dbReference>
<dbReference type="InterPro" id="IPR039426">
    <property type="entry name" value="TonB-dep_rcpt-like"/>
</dbReference>
<evidence type="ECO:0000256" key="4">
    <source>
        <dbReference type="ARBA" id="ARBA00022692"/>
    </source>
</evidence>
<keyword evidence="7 8" id="KW-0998">Cell outer membrane</keyword>
<dbReference type="Pfam" id="PF00593">
    <property type="entry name" value="TonB_dep_Rec_b-barrel"/>
    <property type="match status" value="1"/>
</dbReference>
<dbReference type="InterPro" id="IPR036942">
    <property type="entry name" value="Beta-barrel_TonB_sf"/>
</dbReference>
<organism evidence="12 13">
    <name type="scientific">Jiulongibacter sediminis</name>
    <dbReference type="NCBI Taxonomy" id="1605367"/>
    <lineage>
        <taxon>Bacteria</taxon>
        <taxon>Pseudomonadati</taxon>
        <taxon>Bacteroidota</taxon>
        <taxon>Cytophagia</taxon>
        <taxon>Cytophagales</taxon>
        <taxon>Leadbetterellaceae</taxon>
        <taxon>Jiulongibacter</taxon>
    </lineage>
</organism>
<evidence type="ECO:0000256" key="6">
    <source>
        <dbReference type="ARBA" id="ARBA00023136"/>
    </source>
</evidence>
<dbReference type="Pfam" id="PF07715">
    <property type="entry name" value="Plug"/>
    <property type="match status" value="1"/>
</dbReference>
<comment type="similarity">
    <text evidence="8 9">Belongs to the TonB-dependent receptor family.</text>
</comment>
<dbReference type="NCBIfam" id="TIGR04056">
    <property type="entry name" value="OMP_RagA_SusC"/>
    <property type="match status" value="1"/>
</dbReference>
<comment type="subcellular location">
    <subcellularLocation>
        <location evidence="1 8">Cell outer membrane</location>
        <topology evidence="1 8">Multi-pass membrane protein</topology>
    </subcellularLocation>
</comment>
<dbReference type="GO" id="GO:0009279">
    <property type="term" value="C:cell outer membrane"/>
    <property type="evidence" value="ECO:0007669"/>
    <property type="project" value="UniProtKB-SubCell"/>
</dbReference>
<feature type="domain" description="TonB-dependent receptor-like beta-barrel" evidence="10">
    <location>
        <begin position="486"/>
        <end position="999"/>
    </location>
</feature>
<keyword evidence="13" id="KW-1185">Reference proteome</keyword>
<keyword evidence="2 8" id="KW-0813">Transport</keyword>
<evidence type="ECO:0000256" key="1">
    <source>
        <dbReference type="ARBA" id="ARBA00004571"/>
    </source>
</evidence>
<dbReference type="InterPro" id="IPR000531">
    <property type="entry name" value="Beta-barrel_TonB"/>
</dbReference>
<reference evidence="12 13" key="1">
    <citation type="submission" date="2015-07" db="EMBL/GenBank/DDBJ databases">
        <title>The draft genome sequence of Leadbetterella sp. JN14-9.</title>
        <authorList>
            <person name="Liu Y."/>
            <person name="Du J."/>
            <person name="Shao Z."/>
        </authorList>
    </citation>
    <scope>NUCLEOTIDE SEQUENCE [LARGE SCALE GENOMIC DNA]</scope>
    <source>
        <strain evidence="12 13">JN14-9</strain>
    </source>
</reference>
<dbReference type="STRING" id="1605367.AFM12_09400"/>
<evidence type="ECO:0000256" key="9">
    <source>
        <dbReference type="RuleBase" id="RU003357"/>
    </source>
</evidence>
<sequence length="1045" mass="112329">MEISGKVTSADDGIGLPGVSVSVQGTTKGTTTDVDGNYTIEATRGATLVYSFVGMVSQSITVGNQSVINVSLQSDANQLSEIVVTSTGLNRNAKNVVYANQTVKSEDLLSTPGKNALESLRGKAAGVRINTSSGSVGASTRIVLRGEGSLTGDNNALIVVDGIPIDNTANSGGDGTASAGYTDYGNRFNDLNPEDIESITILKGPSATSLYGSRGASGVLLVTTKKGKDGTVKVGVNSSYSTERAYVLTQRQDGYGQGYDNLHFDSGENWSWGPAFDGVVRPWTSPIDSDGDGSLEALTRPYENVPNQLQSFFNLGNTLNNNFNVSAGKGGFNYYLSYGNTLQNGILDNTKYNRHSINLNASAQLTPKLKSDFNVSYSLTNQTTATEGARAFEGGNAWAMVLQSPVNIPFNEIRDYNSPFHDLEGYWGSYSSVNPYYILNEYNSQANIGNLFTKVSLTYTPIKNLDLIARVGNNSINMGVTESVPSYTRGTQLIWGDDLALGTRNGRHNSVGSYLYQDRNRSNWDVSTLANYTTDIPGVEGLKLNAVAGWNMFDKRYKRIGGNTVGGLVVPGFYNLSNSAENPISFQNTTAYRIMGALGNASLSYKDTYFLEYSARNDWSSTLPLANNSFFYQAVGGSIIVSDALNIDSKFLDFAKLRGSYGTTGKDAGLYLLNSTFAGNPTIASLGDYSLFFPLGGQPAFTTGNAIGNPDLKPELTTTFEIGADISLLNNRVNLDYTYYSSNHTNQIVTINLPASTGFTSTTANIGQMTNKGHEVSLILKPIKGLVNGLNWDINLLYAKNKNNVVKITDDITELTVGGSNRGITTVAKEGYPFGTFKGLTEVVNSQGQTVVGTTGFPVLTDQEQYLGSYQPDYTASVGTTIGYKGLSLNALLDIRQGGTFFSWTKFYTGFNGTGMHTVEYGREPFVFPNSVTETGEANTTEITAQDFYTNYDPAPAHYLVDASFIKLREIGLNYAIPAKILSKAKIKTATLGVYANNVKFWLPADNTYADPEVNGPSLTGNAVGIETTQIPPAQSLGFKLGLTF</sequence>
<comment type="caution">
    <text evidence="12">The sequence shown here is derived from an EMBL/GenBank/DDBJ whole genome shotgun (WGS) entry which is preliminary data.</text>
</comment>
<dbReference type="SUPFAM" id="SSF49464">
    <property type="entry name" value="Carboxypeptidase regulatory domain-like"/>
    <property type="match status" value="1"/>
</dbReference>
<dbReference type="Gene3D" id="2.60.40.1120">
    <property type="entry name" value="Carboxypeptidase-like, regulatory domain"/>
    <property type="match status" value="1"/>
</dbReference>
<dbReference type="PATRIC" id="fig|1605367.3.peg.3266"/>
<dbReference type="InterPro" id="IPR023997">
    <property type="entry name" value="TonB-dep_OMP_SusC/RagA_CS"/>
</dbReference>
<evidence type="ECO:0000256" key="2">
    <source>
        <dbReference type="ARBA" id="ARBA00022448"/>
    </source>
</evidence>
<evidence type="ECO:0000313" key="12">
    <source>
        <dbReference type="EMBL" id="KPM48785.1"/>
    </source>
</evidence>